<proteinExistence type="predicted"/>
<organism evidence="2 3">
    <name type="scientific">Penicillium oxalicum (strain 114-2 / CGMCC 5302)</name>
    <name type="common">Penicillium decumbens</name>
    <dbReference type="NCBI Taxonomy" id="933388"/>
    <lineage>
        <taxon>Eukaryota</taxon>
        <taxon>Fungi</taxon>
        <taxon>Dikarya</taxon>
        <taxon>Ascomycota</taxon>
        <taxon>Pezizomycotina</taxon>
        <taxon>Eurotiomycetes</taxon>
        <taxon>Eurotiomycetidae</taxon>
        <taxon>Eurotiales</taxon>
        <taxon>Aspergillaceae</taxon>
        <taxon>Penicillium</taxon>
    </lineage>
</organism>
<reference evidence="2 3" key="1">
    <citation type="journal article" date="2013" name="PLoS ONE">
        <title>Genomic and secretomic analyses reveal unique features of the lignocellulolytic enzyme system of Penicillium decumbens.</title>
        <authorList>
            <person name="Liu G."/>
            <person name="Zhang L."/>
            <person name="Wei X."/>
            <person name="Zou G."/>
            <person name="Qin Y."/>
            <person name="Ma L."/>
            <person name="Li J."/>
            <person name="Zheng H."/>
            <person name="Wang S."/>
            <person name="Wang C."/>
            <person name="Xun L."/>
            <person name="Zhao G.-P."/>
            <person name="Zhou Z."/>
            <person name="Qu Y."/>
        </authorList>
    </citation>
    <scope>NUCLEOTIDE SEQUENCE [LARGE SCALE GENOMIC DNA]</scope>
    <source>
        <strain evidence="3">114-2 / CGMCC 5302</strain>
    </source>
</reference>
<protein>
    <submittedName>
        <fullName evidence="2">Uncharacterized protein</fullName>
    </submittedName>
</protein>
<dbReference type="Proteomes" id="UP000019376">
    <property type="component" value="Unassembled WGS sequence"/>
</dbReference>
<accession>S8B4E8</accession>
<feature type="region of interest" description="Disordered" evidence="1">
    <location>
        <begin position="1"/>
        <end position="139"/>
    </location>
</feature>
<dbReference type="EMBL" id="KB644411">
    <property type="protein sequence ID" value="EPS29402.1"/>
    <property type="molecule type" value="Genomic_DNA"/>
</dbReference>
<evidence type="ECO:0000256" key="1">
    <source>
        <dbReference type="SAM" id="MobiDB-lite"/>
    </source>
</evidence>
<evidence type="ECO:0000313" key="3">
    <source>
        <dbReference type="Proteomes" id="UP000019376"/>
    </source>
</evidence>
<sequence>MDAPPPKLKIHKSSRKRRASQPTPRSSKKPALSSESVSADKRKDSQLQPPHASSKTAAQPVVLGSASKIAKTTQRSASFVAPTLNSKKEKTSTQSVVKIQPGQSFMKGLKPNLEELSESSKKTQATEKEMKPEDKRTASEKNIFSNGEFLCYCLCIDFVPWELVF</sequence>
<gene>
    <name evidence="2" type="ORF">PDE_04351</name>
</gene>
<name>S8B4E8_PENO1</name>
<dbReference type="AlphaFoldDB" id="S8B4E8"/>
<feature type="compositionally biased region" description="Polar residues" evidence="1">
    <location>
        <begin position="46"/>
        <end position="57"/>
    </location>
</feature>
<evidence type="ECO:0000313" key="2">
    <source>
        <dbReference type="EMBL" id="EPS29402.1"/>
    </source>
</evidence>
<dbReference type="HOGENOM" id="CLU_1611349_0_0_1"/>
<feature type="compositionally biased region" description="Basic residues" evidence="1">
    <location>
        <begin position="8"/>
        <end position="19"/>
    </location>
</feature>
<feature type="compositionally biased region" description="Polar residues" evidence="1">
    <location>
        <begin position="92"/>
        <end position="103"/>
    </location>
</feature>
<feature type="compositionally biased region" description="Basic and acidic residues" evidence="1">
    <location>
        <begin position="118"/>
        <end position="139"/>
    </location>
</feature>
<keyword evidence="3" id="KW-1185">Reference proteome</keyword>